<feature type="transmembrane region" description="Helical" evidence="6">
    <location>
        <begin position="302"/>
        <end position="325"/>
    </location>
</feature>
<dbReference type="Proteomes" id="UP000694920">
    <property type="component" value="Unplaced"/>
</dbReference>
<feature type="transmembrane region" description="Helical" evidence="6">
    <location>
        <begin position="57"/>
        <end position="78"/>
    </location>
</feature>
<comment type="subcellular location">
    <subcellularLocation>
        <location evidence="1">Membrane</location>
        <topology evidence="1">Multi-pass membrane protein</topology>
    </subcellularLocation>
</comment>
<dbReference type="GO" id="GO:0016020">
    <property type="term" value="C:membrane"/>
    <property type="evidence" value="ECO:0007669"/>
    <property type="project" value="UniProtKB-SubCell"/>
</dbReference>
<feature type="transmembrane region" description="Helical" evidence="6">
    <location>
        <begin position="367"/>
        <end position="385"/>
    </location>
</feature>
<dbReference type="Gene3D" id="1.20.1250.20">
    <property type="entry name" value="MFS general substrate transporter like domains"/>
    <property type="match status" value="1"/>
</dbReference>
<dbReference type="PRINTS" id="PR00171">
    <property type="entry name" value="SUGRTRNSPORT"/>
</dbReference>
<dbReference type="PROSITE" id="PS50850">
    <property type="entry name" value="MFS"/>
    <property type="match status" value="1"/>
</dbReference>
<dbReference type="InterPro" id="IPR003663">
    <property type="entry name" value="Sugar/inositol_transpt"/>
</dbReference>
<dbReference type="InterPro" id="IPR005828">
    <property type="entry name" value="MFS_sugar_transport-like"/>
</dbReference>
<feature type="transmembrane region" description="Helical" evidence="6">
    <location>
        <begin position="464"/>
        <end position="482"/>
    </location>
</feature>
<dbReference type="InterPro" id="IPR036259">
    <property type="entry name" value="MFS_trans_sf"/>
</dbReference>
<feature type="transmembrane region" description="Helical" evidence="6">
    <location>
        <begin position="397"/>
        <end position="420"/>
    </location>
</feature>
<name>A0AAJ7C668_CEPCN</name>
<keyword evidence="4 6" id="KW-0472">Membrane</keyword>
<evidence type="ECO:0000313" key="9">
    <source>
        <dbReference type="RefSeq" id="XP_015602758.1"/>
    </source>
</evidence>
<dbReference type="RefSeq" id="XP_015602758.1">
    <property type="nucleotide sequence ID" value="XM_015747272.2"/>
</dbReference>
<dbReference type="InterPro" id="IPR050549">
    <property type="entry name" value="MFS_Trehalose_Transporter"/>
</dbReference>
<keyword evidence="5" id="KW-0325">Glycoprotein</keyword>
<evidence type="ECO:0000313" key="8">
    <source>
        <dbReference type="Proteomes" id="UP000694920"/>
    </source>
</evidence>
<evidence type="ECO:0000256" key="2">
    <source>
        <dbReference type="ARBA" id="ARBA00022692"/>
    </source>
</evidence>
<feature type="transmembrane region" description="Helical" evidence="6">
    <location>
        <begin position="174"/>
        <end position="193"/>
    </location>
</feature>
<protein>
    <submittedName>
        <fullName evidence="9">Facilitated trehalose transporter Tret1-2 homolog isoform X1</fullName>
    </submittedName>
</protein>
<dbReference type="PANTHER" id="PTHR48021">
    <property type="match status" value="1"/>
</dbReference>
<evidence type="ECO:0000259" key="7">
    <source>
        <dbReference type="PROSITE" id="PS50850"/>
    </source>
</evidence>
<evidence type="ECO:0000256" key="5">
    <source>
        <dbReference type="ARBA" id="ARBA00023180"/>
    </source>
</evidence>
<feature type="domain" description="Major facilitator superfamily (MFS) profile" evidence="7">
    <location>
        <begin position="1"/>
        <end position="486"/>
    </location>
</feature>
<gene>
    <name evidence="9" type="primary">LOC107271360</name>
</gene>
<dbReference type="GO" id="GO:0022857">
    <property type="term" value="F:transmembrane transporter activity"/>
    <property type="evidence" value="ECO:0007669"/>
    <property type="project" value="InterPro"/>
</dbReference>
<reference evidence="9" key="1">
    <citation type="submission" date="2025-08" db="UniProtKB">
        <authorList>
            <consortium name="RefSeq"/>
        </authorList>
    </citation>
    <scope>IDENTIFICATION</scope>
</reference>
<evidence type="ECO:0000256" key="4">
    <source>
        <dbReference type="ARBA" id="ARBA00023136"/>
    </source>
</evidence>
<keyword evidence="8" id="KW-1185">Reference proteome</keyword>
<proteinExistence type="predicted"/>
<keyword evidence="2 6" id="KW-0812">Transmembrane</keyword>
<organism evidence="8 9">
    <name type="scientific">Cephus cinctus</name>
    <name type="common">Wheat stem sawfly</name>
    <dbReference type="NCBI Taxonomy" id="211228"/>
    <lineage>
        <taxon>Eukaryota</taxon>
        <taxon>Metazoa</taxon>
        <taxon>Ecdysozoa</taxon>
        <taxon>Arthropoda</taxon>
        <taxon>Hexapoda</taxon>
        <taxon>Insecta</taxon>
        <taxon>Pterygota</taxon>
        <taxon>Neoptera</taxon>
        <taxon>Endopterygota</taxon>
        <taxon>Hymenoptera</taxon>
        <taxon>Cephoidea</taxon>
        <taxon>Cephidae</taxon>
        <taxon>Cephus</taxon>
    </lineage>
</organism>
<accession>A0AAJ7C668</accession>
<evidence type="ECO:0000256" key="6">
    <source>
        <dbReference type="SAM" id="Phobius"/>
    </source>
</evidence>
<dbReference type="PANTHER" id="PTHR48021:SF89">
    <property type="entry name" value="FI02132P-RELATED"/>
    <property type="match status" value="1"/>
</dbReference>
<dbReference type="GeneID" id="107271360"/>
<feature type="transmembrane region" description="Helical" evidence="6">
    <location>
        <begin position="140"/>
        <end position="162"/>
    </location>
</feature>
<keyword evidence="3 6" id="KW-1133">Transmembrane helix</keyword>
<feature type="transmembrane region" description="Helical" evidence="6">
    <location>
        <begin position="111"/>
        <end position="133"/>
    </location>
</feature>
<evidence type="ECO:0000256" key="1">
    <source>
        <dbReference type="ARBA" id="ARBA00004141"/>
    </source>
</evidence>
<feature type="transmembrane region" description="Helical" evidence="6">
    <location>
        <begin position="12"/>
        <end position="37"/>
    </location>
</feature>
<sequence>MKLFGVSVSRELVYQLLYGTLGAISLIGSGMTMGYSAVALPSLANGTSGVYVVDDSATWFASLPIIATPLGSVISLITMKAGRRVAIASSTSVCTISWITIACSYDVPQLLFGRILGGVAIGLVSTPSAVYVAEISSPNITTVLTALTALTMAMGVSIVYFLGYVTQRDWRMTAILSSIAPFFLTAAIIISLPESPRWLLSRKRHEDARKALLRLRGLKQETESFKEEFADMISNSLKNYEAETSTGIGQGPTFVPDPGASQTGIPTPSRIKDSGTSIVNIVWKKSRDILRIIKIPEVWKPFIILNMFFFFQQFCGIYVLIAYSVDLISNTGITQDPYVITVFIGLIQLVASITLVSSSTRIGRRSIAMISGVGMSVSLAVLGVYNQFFRNDAISGLPLACILFFIAAGSFGFASLPWAMIGELYPTRYVSILGPITTCFAGFYQFATVQLYPTFIQYDAIGTIYFYCAISVAATIFVVFTLPETMGKSKTEIEARFKGIS</sequence>
<dbReference type="AlphaFoldDB" id="A0AAJ7C668"/>
<feature type="transmembrane region" description="Helical" evidence="6">
    <location>
        <begin position="432"/>
        <end position="452"/>
    </location>
</feature>
<feature type="transmembrane region" description="Helical" evidence="6">
    <location>
        <begin position="337"/>
        <end position="355"/>
    </location>
</feature>
<evidence type="ECO:0000256" key="3">
    <source>
        <dbReference type="ARBA" id="ARBA00022989"/>
    </source>
</evidence>
<dbReference type="KEGG" id="ccin:107271360"/>
<dbReference type="Pfam" id="PF00083">
    <property type="entry name" value="Sugar_tr"/>
    <property type="match status" value="2"/>
</dbReference>
<dbReference type="SUPFAM" id="SSF103473">
    <property type="entry name" value="MFS general substrate transporter"/>
    <property type="match status" value="1"/>
</dbReference>
<dbReference type="InterPro" id="IPR020846">
    <property type="entry name" value="MFS_dom"/>
</dbReference>
<feature type="transmembrane region" description="Helical" evidence="6">
    <location>
        <begin position="85"/>
        <end position="105"/>
    </location>
</feature>